<gene>
    <name evidence="4" type="ORF">L0668_19695</name>
</gene>
<feature type="region of interest" description="Disordered" evidence="3">
    <location>
        <begin position="18"/>
        <end position="43"/>
    </location>
</feature>
<dbReference type="GO" id="GO:0016787">
    <property type="term" value="F:hydrolase activity"/>
    <property type="evidence" value="ECO:0007669"/>
    <property type="project" value="UniProtKB-KW"/>
</dbReference>
<evidence type="ECO:0000313" key="5">
    <source>
        <dbReference type="Proteomes" id="UP001521137"/>
    </source>
</evidence>
<proteinExistence type="inferred from homology"/>
<evidence type="ECO:0000256" key="1">
    <source>
        <dbReference type="ARBA" id="ARBA00022801"/>
    </source>
</evidence>
<dbReference type="PANTHER" id="PTHR36845">
    <property type="entry name" value="HYDROLASE, PUTATIVE (AFU_ORTHOLOGUE AFUA_7G05090)-RELATED"/>
    <property type="match status" value="1"/>
</dbReference>
<feature type="compositionally biased region" description="Polar residues" evidence="3">
    <location>
        <begin position="18"/>
        <end position="39"/>
    </location>
</feature>
<dbReference type="Pfam" id="PF07470">
    <property type="entry name" value="Glyco_hydro_88"/>
    <property type="match status" value="1"/>
</dbReference>
<dbReference type="Gene3D" id="1.50.10.10">
    <property type="match status" value="1"/>
</dbReference>
<dbReference type="InterPro" id="IPR052369">
    <property type="entry name" value="UG_Glycosaminoglycan_Hydrolase"/>
</dbReference>
<evidence type="ECO:0000313" key="4">
    <source>
        <dbReference type="EMBL" id="MCF2950342.1"/>
    </source>
</evidence>
<accession>A0ABS9DDB0</accession>
<dbReference type="InterPro" id="IPR012341">
    <property type="entry name" value="6hp_glycosidase-like_sf"/>
</dbReference>
<dbReference type="EMBL" id="JAKGAS010000018">
    <property type="protein sequence ID" value="MCF2950342.1"/>
    <property type="molecule type" value="Genomic_DNA"/>
</dbReference>
<comment type="similarity">
    <text evidence="2">Belongs to the glycosyl hydrolase 88 family.</text>
</comment>
<dbReference type="InterPro" id="IPR008928">
    <property type="entry name" value="6-hairpin_glycosidase_sf"/>
</dbReference>
<evidence type="ECO:0000256" key="3">
    <source>
        <dbReference type="SAM" id="MobiDB-lite"/>
    </source>
</evidence>
<evidence type="ECO:0000256" key="2">
    <source>
        <dbReference type="ARBA" id="ARBA00038358"/>
    </source>
</evidence>
<sequence>MSSLLFICLMGCGEQANKPQETSSIDVSNAHTNSKQSAPKTDFDTEQAKSNLVFIKDQYLKMIDVVDSNQQLKWADTCLQIDSVCFPRALEHDQIYMEKLTKWTNGFYPGVFWKILSVTDQIDGFSQEQQTKMFDKATFYQAALLSETKRGTTHDLGFLLYDSFGEALHYANLPKDTRALYEQALQTGRDTLATRYDPSYGLIKSWDWKPLSLINYEENGTVLANKVPVANPWEFPVIVDNMMNLEFMFESSEQAHRELAFSHAKQTLKNHYFYTSDDTEQAFPIAYHVYEYGSQRPGNWQGLGNVSAWARGQGWSLYGFVNVIEALKKQAPEMQVPDFERHVERLVDSVVYLLDGEAVPHWDYFATQENAAVIAADQSKDTYRFSRILDLCDFLIEDDILPYVGYSPITVDKEIYSESALAFMQGKKSAYGQALIQGDSVLPCGASAYKNLGHKIPKDTSAAALYASALYRLAIHTDKAELKQTVVQLADKIMAALSQDYLTSKHKNKDYDLGFVLTEATGNLPNASEINTSIVYADFYFIEANILKIQLSTTE</sequence>
<name>A0ABS9DDB0_9ALTE</name>
<organism evidence="4 5">
    <name type="scientific">Paraglaciecola algarum</name>
    <dbReference type="NCBI Taxonomy" id="3050085"/>
    <lineage>
        <taxon>Bacteria</taxon>
        <taxon>Pseudomonadati</taxon>
        <taxon>Pseudomonadota</taxon>
        <taxon>Gammaproteobacteria</taxon>
        <taxon>Alteromonadales</taxon>
        <taxon>Alteromonadaceae</taxon>
        <taxon>Paraglaciecola</taxon>
    </lineage>
</organism>
<dbReference type="RefSeq" id="WP_235314444.1">
    <property type="nucleotide sequence ID" value="NZ_JAKGAS010000018.1"/>
</dbReference>
<protein>
    <submittedName>
        <fullName evidence="4">Glycoside hydrolase family 88 protein</fullName>
    </submittedName>
</protein>
<dbReference type="Proteomes" id="UP001521137">
    <property type="component" value="Unassembled WGS sequence"/>
</dbReference>
<keyword evidence="5" id="KW-1185">Reference proteome</keyword>
<dbReference type="InterPro" id="IPR010905">
    <property type="entry name" value="Glyco_hydro_88"/>
</dbReference>
<keyword evidence="1 4" id="KW-0378">Hydrolase</keyword>
<dbReference type="PANTHER" id="PTHR36845:SF1">
    <property type="entry name" value="HYDROLASE, PUTATIVE (AFU_ORTHOLOGUE AFUA_7G05090)-RELATED"/>
    <property type="match status" value="1"/>
</dbReference>
<reference evidence="4 5" key="1">
    <citation type="submission" date="2022-01" db="EMBL/GenBank/DDBJ databases">
        <title>Paraglaciecola sp. G1-23.</title>
        <authorList>
            <person name="Jin M.S."/>
            <person name="Han D.M."/>
            <person name="Kim H.M."/>
            <person name="Jeon C.O."/>
        </authorList>
    </citation>
    <scope>NUCLEOTIDE SEQUENCE [LARGE SCALE GENOMIC DNA]</scope>
    <source>
        <strain evidence="4 5">G1-23</strain>
    </source>
</reference>
<comment type="caution">
    <text evidence="4">The sequence shown here is derived from an EMBL/GenBank/DDBJ whole genome shotgun (WGS) entry which is preliminary data.</text>
</comment>
<dbReference type="SUPFAM" id="SSF48208">
    <property type="entry name" value="Six-hairpin glycosidases"/>
    <property type="match status" value="2"/>
</dbReference>